<protein>
    <submittedName>
        <fullName evidence="1">Uncharacterized protein</fullName>
    </submittedName>
</protein>
<accession>A0A9E4K2Z6</accession>
<evidence type="ECO:0000313" key="2">
    <source>
        <dbReference type="Proteomes" id="UP000886687"/>
    </source>
</evidence>
<gene>
    <name evidence="1" type="ORF">JAZ04_04380</name>
</gene>
<sequence>MPTAMEYRSQPQLTNPAHHVVFDTQTVQVSFLDRFITVDANKHDLFRLDGWLTISNPLQYGIMHTQQAGNRHAVRIA</sequence>
<reference evidence="1" key="1">
    <citation type="journal article" date="2021" name="Proc. Natl. Acad. Sci. U.S.A.">
        <title>Global biogeography of chemosynthetic symbionts reveals both localized and globally distributed symbiont groups. .</title>
        <authorList>
            <person name="Osvatic J.T."/>
            <person name="Wilkins L.G.E."/>
            <person name="Leibrecht L."/>
            <person name="Leray M."/>
            <person name="Zauner S."/>
            <person name="Polzin J."/>
            <person name="Camacho Y."/>
            <person name="Gros O."/>
            <person name="van Gils J.A."/>
            <person name="Eisen J.A."/>
            <person name="Petersen J.M."/>
            <person name="Yuen B."/>
        </authorList>
    </citation>
    <scope>NUCLEOTIDE SEQUENCE</scope>
    <source>
        <strain evidence="1">MAGL173</strain>
    </source>
</reference>
<proteinExistence type="predicted"/>
<name>A0A9E4K2Z6_9GAMM</name>
<dbReference type="Proteomes" id="UP000886687">
    <property type="component" value="Unassembled WGS sequence"/>
</dbReference>
<comment type="caution">
    <text evidence="1">The sequence shown here is derived from an EMBL/GenBank/DDBJ whole genome shotgun (WGS) entry which is preliminary data.</text>
</comment>
<evidence type="ECO:0000313" key="1">
    <source>
        <dbReference type="EMBL" id="MCG7938083.1"/>
    </source>
</evidence>
<organism evidence="1 2">
    <name type="scientific">Candidatus Thiodiazotropha lotti</name>
    <dbReference type="NCBI Taxonomy" id="2792787"/>
    <lineage>
        <taxon>Bacteria</taxon>
        <taxon>Pseudomonadati</taxon>
        <taxon>Pseudomonadota</taxon>
        <taxon>Gammaproteobacteria</taxon>
        <taxon>Chromatiales</taxon>
        <taxon>Sedimenticolaceae</taxon>
        <taxon>Candidatus Thiodiazotropha</taxon>
    </lineage>
</organism>
<dbReference type="EMBL" id="JAEPDI010000001">
    <property type="protein sequence ID" value="MCG7938083.1"/>
    <property type="molecule type" value="Genomic_DNA"/>
</dbReference>
<dbReference type="AlphaFoldDB" id="A0A9E4K2Z6"/>